<dbReference type="InterPro" id="IPR012020">
    <property type="entry name" value="ABHD4"/>
</dbReference>
<dbReference type="SUPFAM" id="SSF53474">
    <property type="entry name" value="alpha/beta-Hydrolases"/>
    <property type="match status" value="1"/>
</dbReference>
<dbReference type="AlphaFoldDB" id="A0A2A4YCD2"/>
<evidence type="ECO:0000313" key="4">
    <source>
        <dbReference type="EMBL" id="PCI91975.1"/>
    </source>
</evidence>
<dbReference type="Pfam" id="PF00561">
    <property type="entry name" value="Abhydrolase_1"/>
    <property type="match status" value="1"/>
</dbReference>
<organism evidence="4 5">
    <name type="scientific">Aerophobetes bacterium</name>
    <dbReference type="NCBI Taxonomy" id="2030807"/>
    <lineage>
        <taxon>Bacteria</taxon>
        <taxon>Candidatus Aerophobota</taxon>
    </lineage>
</organism>
<feature type="active site" description="Charge relay system" evidence="2">
    <location>
        <position position="143"/>
    </location>
</feature>
<dbReference type="GO" id="GO:0034338">
    <property type="term" value="F:short-chain carboxylesterase activity"/>
    <property type="evidence" value="ECO:0007669"/>
    <property type="project" value="TreeGrafter"/>
</dbReference>
<dbReference type="InterPro" id="IPR000073">
    <property type="entry name" value="AB_hydrolase_1"/>
</dbReference>
<protein>
    <recommendedName>
        <fullName evidence="3">AB hydrolase-1 domain-containing protein</fullName>
    </recommendedName>
</protein>
<dbReference type="GO" id="GO:0047372">
    <property type="term" value="F:monoacylglycerol lipase activity"/>
    <property type="evidence" value="ECO:0007669"/>
    <property type="project" value="TreeGrafter"/>
</dbReference>
<evidence type="ECO:0000256" key="1">
    <source>
        <dbReference type="ARBA" id="ARBA00010884"/>
    </source>
</evidence>
<dbReference type="InterPro" id="IPR029058">
    <property type="entry name" value="AB_hydrolase_fold"/>
</dbReference>
<dbReference type="Proteomes" id="UP000217838">
    <property type="component" value="Unassembled WGS sequence"/>
</dbReference>
<feature type="active site" description="Charge relay system" evidence="2">
    <location>
        <position position="295"/>
    </location>
</feature>
<dbReference type="PANTHER" id="PTHR10794:SF63">
    <property type="entry name" value="ALPHA_BETA HYDROLASE 1, ISOFORM A"/>
    <property type="match status" value="1"/>
</dbReference>
<proteinExistence type="inferred from homology"/>
<evidence type="ECO:0000313" key="5">
    <source>
        <dbReference type="Proteomes" id="UP000217838"/>
    </source>
</evidence>
<dbReference type="EMBL" id="NVUU01000120">
    <property type="protein sequence ID" value="PCI91975.1"/>
    <property type="molecule type" value="Genomic_DNA"/>
</dbReference>
<gene>
    <name evidence="4" type="ORF">COB11_07970</name>
</gene>
<dbReference type="PANTHER" id="PTHR10794">
    <property type="entry name" value="ABHYDROLASE DOMAIN-CONTAINING PROTEIN"/>
    <property type="match status" value="1"/>
</dbReference>
<dbReference type="PIRSF" id="PIRSF005211">
    <property type="entry name" value="Ab_hydro_YheT"/>
    <property type="match status" value="1"/>
</dbReference>
<evidence type="ECO:0000256" key="2">
    <source>
        <dbReference type="PIRSR" id="PIRSR005211-1"/>
    </source>
</evidence>
<comment type="similarity">
    <text evidence="1">Belongs to the AB hydrolase superfamily. AB hydrolase 4 family.</text>
</comment>
<dbReference type="InterPro" id="IPR050960">
    <property type="entry name" value="AB_hydrolase_4_sf"/>
</dbReference>
<dbReference type="Gene3D" id="3.40.50.1820">
    <property type="entry name" value="alpha/beta hydrolase"/>
    <property type="match status" value="1"/>
</dbReference>
<feature type="domain" description="AB hydrolase-1" evidence="3">
    <location>
        <begin position="63"/>
        <end position="302"/>
    </location>
</feature>
<sequence>MEPLQEDFTPLLFFKGCHAQTIIGSVSMFYKAPDSKRVYVTLPDNDQFTLEICTPNDWKSGDPTVIFIHGLCGSHKSNYLQRLAKKFYKKGIQSIRVNMRGCGSSRGLSKYLYHSGSSDDVYFALSEIRERYPNSPLTLMGFSLGGNIVLKLVAELGETATGLLSNVIAICPPLDLRNTSQLISMPHNKMYEKYFINLLREDVHYRHAHFDLPEIHLPEDMSVFEFDEYYIAPQIGYKSALEYYDACSAVKVLNKIKIPTQILFAEDDPIIDSSVVDKESLPEHVQVVITSHGGHLGFLSNPFSKTGFRWLDYILLKWVDLFNPKKS</sequence>
<reference evidence="5" key="1">
    <citation type="submission" date="2017-08" db="EMBL/GenBank/DDBJ databases">
        <title>A dynamic microbial community with high functional redundancy inhabits the cold, oxic subseafloor aquifer.</title>
        <authorList>
            <person name="Tully B.J."/>
            <person name="Wheat C.G."/>
            <person name="Glazer B.T."/>
            <person name="Huber J.A."/>
        </authorList>
    </citation>
    <scope>NUCLEOTIDE SEQUENCE [LARGE SCALE GENOMIC DNA]</scope>
</reference>
<feature type="active site" description="Charge relay system" evidence="2">
    <location>
        <position position="268"/>
    </location>
</feature>
<name>A0A2A4YCD2_UNCAE</name>
<evidence type="ECO:0000259" key="3">
    <source>
        <dbReference type="Pfam" id="PF00561"/>
    </source>
</evidence>
<comment type="caution">
    <text evidence="4">The sequence shown here is derived from an EMBL/GenBank/DDBJ whole genome shotgun (WGS) entry which is preliminary data.</text>
</comment>
<accession>A0A2A4YCD2</accession>